<sequence length="111" mass="13389">MKHDIKRRRVLLERNFVLTRGFHRLLVSCVIFSGIYKYWRSQYPKEYRSDEEEKIGKNPMTMRVLLTRVSGYVKSTFFYQFTQSESQEVFLPDIKTPEKVEEEPNSSQKEE</sequence>
<accession>A0AAD1XXQ8</accession>
<comment type="caution">
    <text evidence="1">The sequence shown here is derived from an EMBL/GenBank/DDBJ whole genome shotgun (WGS) entry which is preliminary data.</text>
</comment>
<reference evidence="1" key="1">
    <citation type="submission" date="2023-07" db="EMBL/GenBank/DDBJ databases">
        <authorList>
            <consortium name="AG Swart"/>
            <person name="Singh M."/>
            <person name="Singh A."/>
            <person name="Seah K."/>
            <person name="Emmerich C."/>
        </authorList>
    </citation>
    <scope>NUCLEOTIDE SEQUENCE</scope>
    <source>
        <strain evidence="1">DP1</strain>
    </source>
</reference>
<gene>
    <name evidence="1" type="ORF">ECRASSUSDP1_LOCUS22239</name>
</gene>
<dbReference type="EMBL" id="CAMPGE010022790">
    <property type="protein sequence ID" value="CAI2380799.1"/>
    <property type="molecule type" value="Genomic_DNA"/>
</dbReference>
<name>A0AAD1XXQ8_EUPCR</name>
<dbReference type="Proteomes" id="UP001295684">
    <property type="component" value="Unassembled WGS sequence"/>
</dbReference>
<protein>
    <submittedName>
        <fullName evidence="1">Uncharacterized protein</fullName>
    </submittedName>
</protein>
<proteinExistence type="predicted"/>
<evidence type="ECO:0000313" key="1">
    <source>
        <dbReference type="EMBL" id="CAI2380799.1"/>
    </source>
</evidence>
<keyword evidence="2" id="KW-1185">Reference proteome</keyword>
<organism evidence="1 2">
    <name type="scientific">Euplotes crassus</name>
    <dbReference type="NCBI Taxonomy" id="5936"/>
    <lineage>
        <taxon>Eukaryota</taxon>
        <taxon>Sar</taxon>
        <taxon>Alveolata</taxon>
        <taxon>Ciliophora</taxon>
        <taxon>Intramacronucleata</taxon>
        <taxon>Spirotrichea</taxon>
        <taxon>Hypotrichia</taxon>
        <taxon>Euplotida</taxon>
        <taxon>Euplotidae</taxon>
        <taxon>Moneuplotes</taxon>
    </lineage>
</organism>
<dbReference type="AlphaFoldDB" id="A0AAD1XXQ8"/>
<evidence type="ECO:0000313" key="2">
    <source>
        <dbReference type="Proteomes" id="UP001295684"/>
    </source>
</evidence>